<evidence type="ECO:0000256" key="2">
    <source>
        <dbReference type="ARBA" id="ARBA00005642"/>
    </source>
</evidence>
<dbReference type="InterPro" id="IPR014780">
    <property type="entry name" value="tRNA_psdUridine_synth_TruB"/>
</dbReference>
<dbReference type="RefSeq" id="WP_264433703.1">
    <property type="nucleotide sequence ID" value="NZ_CP081495.1"/>
</dbReference>
<feature type="domain" description="Pseudouridine synthase II N-terminal" evidence="6">
    <location>
        <begin position="46"/>
        <end position="188"/>
    </location>
</feature>
<evidence type="ECO:0000259" key="6">
    <source>
        <dbReference type="Pfam" id="PF01509"/>
    </source>
</evidence>
<keyword evidence="3 5" id="KW-0819">tRNA processing</keyword>
<evidence type="ECO:0000259" key="7">
    <source>
        <dbReference type="Pfam" id="PF16198"/>
    </source>
</evidence>
<feature type="active site" description="Nucleophile" evidence="5">
    <location>
        <position position="55"/>
    </location>
</feature>
<dbReference type="EMBL" id="CP081495">
    <property type="protein sequence ID" value="UYW01265.1"/>
    <property type="molecule type" value="Genomic_DNA"/>
</dbReference>
<dbReference type="SUPFAM" id="SSF55120">
    <property type="entry name" value="Pseudouridine synthase"/>
    <property type="match status" value="1"/>
</dbReference>
<keyword evidence="9" id="KW-1185">Reference proteome</keyword>
<evidence type="ECO:0000256" key="5">
    <source>
        <dbReference type="HAMAP-Rule" id="MF_01080"/>
    </source>
</evidence>
<dbReference type="PANTHER" id="PTHR13767:SF2">
    <property type="entry name" value="PSEUDOURIDYLATE SYNTHASE TRUB1"/>
    <property type="match status" value="1"/>
</dbReference>
<dbReference type="GO" id="GO:0160148">
    <property type="term" value="F:tRNA pseudouridine(55) synthase activity"/>
    <property type="evidence" value="ECO:0007669"/>
    <property type="project" value="UniProtKB-EC"/>
</dbReference>
<protein>
    <recommendedName>
        <fullName evidence="5">tRNA pseudouridine synthase B</fullName>
        <ecNumber evidence="5">5.4.99.25</ecNumber>
    </recommendedName>
    <alternativeName>
        <fullName evidence="5">tRNA pseudouridine(55) synthase</fullName>
        <shortName evidence="5">Psi55 synthase</shortName>
    </alternativeName>
    <alternativeName>
        <fullName evidence="5">tRNA pseudouridylate synthase</fullName>
    </alternativeName>
    <alternativeName>
        <fullName evidence="5">tRNA-uridine isomerase</fullName>
    </alternativeName>
</protein>
<dbReference type="Pfam" id="PF16198">
    <property type="entry name" value="TruB_C_2"/>
    <property type="match status" value="1"/>
</dbReference>
<proteinExistence type="inferred from homology"/>
<dbReference type="CDD" id="cd02573">
    <property type="entry name" value="PseudoU_synth_EcTruB"/>
    <property type="match status" value="1"/>
</dbReference>
<evidence type="ECO:0000313" key="9">
    <source>
        <dbReference type="Proteomes" id="UP001163328"/>
    </source>
</evidence>
<keyword evidence="4 5" id="KW-0413">Isomerase</keyword>
<dbReference type="InterPro" id="IPR020103">
    <property type="entry name" value="PsdUridine_synth_cat_dom_sf"/>
</dbReference>
<dbReference type="Pfam" id="PF01509">
    <property type="entry name" value="TruB_N"/>
    <property type="match status" value="1"/>
</dbReference>
<dbReference type="Proteomes" id="UP001163328">
    <property type="component" value="Chromosome"/>
</dbReference>
<name>A0ABY6LY45_9FLAO</name>
<dbReference type="HAMAP" id="MF_01080">
    <property type="entry name" value="TruB_bact"/>
    <property type="match status" value="1"/>
</dbReference>
<comment type="function">
    <text evidence="5">Responsible for synthesis of pseudouridine from uracil-55 in the psi GC loop of transfer RNAs.</text>
</comment>
<dbReference type="NCBIfam" id="TIGR00431">
    <property type="entry name" value="TruB"/>
    <property type="match status" value="1"/>
</dbReference>
<dbReference type="InterPro" id="IPR002501">
    <property type="entry name" value="PsdUridine_synth_N"/>
</dbReference>
<evidence type="ECO:0000313" key="8">
    <source>
        <dbReference type="EMBL" id="UYW01265.1"/>
    </source>
</evidence>
<dbReference type="PANTHER" id="PTHR13767">
    <property type="entry name" value="TRNA-PSEUDOURIDINE SYNTHASE"/>
    <property type="match status" value="1"/>
</dbReference>
<gene>
    <name evidence="5 8" type="primary">truB</name>
    <name evidence="8" type="ORF">K5I29_12570</name>
</gene>
<reference evidence="8" key="1">
    <citation type="submission" date="2021-08" db="EMBL/GenBank/DDBJ databases">
        <title>Flavobacterium sp. strain CC-SYL302.</title>
        <authorList>
            <person name="Lin S.-Y."/>
            <person name="Lee T.-H."/>
            <person name="Young C.-C."/>
        </authorList>
    </citation>
    <scope>NUCLEOTIDE SEQUENCE</scope>
    <source>
        <strain evidence="8">CC-SYL302</strain>
    </source>
</reference>
<dbReference type="InterPro" id="IPR032819">
    <property type="entry name" value="TruB_C"/>
</dbReference>
<evidence type="ECO:0000256" key="3">
    <source>
        <dbReference type="ARBA" id="ARBA00022694"/>
    </source>
</evidence>
<dbReference type="EC" id="5.4.99.25" evidence="5"/>
<sequence>MTKLSPEEFQEGQILLLDKPLTWSSFQAVNKVKYALIKNLGLPKKFKIGHAGTLDPLASGLLIICTGKFTKRISELQGQIKEYTGTITVGATTPSYDLETEINETFATEHITDELIEQARQTFLGEIDQFPPVFSAIKKDGKRLYEHARAGEEIEVAARKVEIMTFEITRVALPEIDFRVVCSKGTYIRSLAYDFGKALQSGAHLTALRRTKIGAYSVNDAVHPLDFEKTYNPNYKEAE</sequence>
<accession>A0ABY6LY45</accession>
<organism evidence="8 9">
    <name type="scientific">Flavobacterium agricola</name>
    <dbReference type="NCBI Taxonomy" id="2870839"/>
    <lineage>
        <taxon>Bacteria</taxon>
        <taxon>Pseudomonadati</taxon>
        <taxon>Bacteroidota</taxon>
        <taxon>Flavobacteriia</taxon>
        <taxon>Flavobacteriales</taxon>
        <taxon>Flavobacteriaceae</taxon>
        <taxon>Flavobacterium</taxon>
    </lineage>
</organism>
<evidence type="ECO:0000256" key="1">
    <source>
        <dbReference type="ARBA" id="ARBA00000385"/>
    </source>
</evidence>
<feature type="domain" description="tRNA pseudouridylate synthase B C-terminal" evidence="7">
    <location>
        <begin position="189"/>
        <end position="231"/>
    </location>
</feature>
<comment type="similarity">
    <text evidence="2 5">Belongs to the pseudouridine synthase TruB family. Type 1 subfamily.</text>
</comment>
<comment type="catalytic activity">
    <reaction evidence="1 5">
        <text>uridine(55) in tRNA = pseudouridine(55) in tRNA</text>
        <dbReference type="Rhea" id="RHEA:42532"/>
        <dbReference type="Rhea" id="RHEA-COMP:10101"/>
        <dbReference type="Rhea" id="RHEA-COMP:10102"/>
        <dbReference type="ChEBI" id="CHEBI:65314"/>
        <dbReference type="ChEBI" id="CHEBI:65315"/>
        <dbReference type="EC" id="5.4.99.25"/>
    </reaction>
</comment>
<evidence type="ECO:0000256" key="4">
    <source>
        <dbReference type="ARBA" id="ARBA00023235"/>
    </source>
</evidence>
<dbReference type="Gene3D" id="3.30.2350.10">
    <property type="entry name" value="Pseudouridine synthase"/>
    <property type="match status" value="1"/>
</dbReference>